<dbReference type="GO" id="GO:0019888">
    <property type="term" value="F:protein phosphatase regulator activity"/>
    <property type="evidence" value="ECO:0007669"/>
    <property type="project" value="InterPro"/>
</dbReference>
<accession>A0A0N4Z3M1</accession>
<protein>
    <submittedName>
        <fullName evidence="3">Uncharacterized protein</fullName>
    </submittedName>
</protein>
<dbReference type="Pfam" id="PF09184">
    <property type="entry name" value="PPP4R2"/>
    <property type="match status" value="1"/>
</dbReference>
<organism evidence="2 3">
    <name type="scientific">Parastrongyloides trichosuri</name>
    <name type="common">Possum-specific nematode worm</name>
    <dbReference type="NCBI Taxonomy" id="131310"/>
    <lineage>
        <taxon>Eukaryota</taxon>
        <taxon>Metazoa</taxon>
        <taxon>Ecdysozoa</taxon>
        <taxon>Nematoda</taxon>
        <taxon>Chromadorea</taxon>
        <taxon>Rhabditida</taxon>
        <taxon>Tylenchina</taxon>
        <taxon>Panagrolaimomorpha</taxon>
        <taxon>Strongyloidoidea</taxon>
        <taxon>Strongyloididae</taxon>
        <taxon>Parastrongyloides</taxon>
    </lineage>
</organism>
<dbReference type="GO" id="GO:0030289">
    <property type="term" value="C:protein phosphatase 4 complex"/>
    <property type="evidence" value="ECO:0007669"/>
    <property type="project" value="InterPro"/>
</dbReference>
<proteinExistence type="inferred from homology"/>
<name>A0A0N4Z3M1_PARTI</name>
<sequence>MNTTYTHFKEEPEVLKTRLLAADIYLKMVVENKIPTDEEEIEDLAFHLRDYFNFVGSYGVTVFKWEKIKPSLKYMIEYTSNDVWKRNIAKCKTAKEKAALPKEETINELKEHILERIESFDEAPFTIQRLGEIIYNYDTFNLVVPYLNGIVKVVSVITTQTPKGVRITGEPEEDIVKDVFVPPTPRLNLKVDELDDDIITRRPILTSNIESCFITSETTVVENGDKISSDTEEKK</sequence>
<dbReference type="GO" id="GO:0005634">
    <property type="term" value="C:nucleus"/>
    <property type="evidence" value="ECO:0007669"/>
    <property type="project" value="TreeGrafter"/>
</dbReference>
<keyword evidence="2" id="KW-1185">Reference proteome</keyword>
<evidence type="ECO:0000313" key="3">
    <source>
        <dbReference type="WBParaSite" id="PTRK_0000151400.1"/>
    </source>
</evidence>
<dbReference type="Proteomes" id="UP000038045">
    <property type="component" value="Unplaced"/>
</dbReference>
<comment type="similarity">
    <text evidence="1">Belongs to the PPP4R2 family.</text>
</comment>
<evidence type="ECO:0000256" key="1">
    <source>
        <dbReference type="ARBA" id="ARBA00009207"/>
    </source>
</evidence>
<dbReference type="AlphaFoldDB" id="A0A0N4Z3M1"/>
<reference evidence="3" key="1">
    <citation type="submission" date="2017-02" db="UniProtKB">
        <authorList>
            <consortium name="WormBaseParasite"/>
        </authorList>
    </citation>
    <scope>IDENTIFICATION</scope>
</reference>
<dbReference type="GO" id="GO:0005737">
    <property type="term" value="C:cytoplasm"/>
    <property type="evidence" value="ECO:0007669"/>
    <property type="project" value="TreeGrafter"/>
</dbReference>
<dbReference type="PANTHER" id="PTHR16487:SF0">
    <property type="entry name" value="PROTEIN PHOSPHATASE 4 REGULATORY SUBUNIT 2-RELATED"/>
    <property type="match status" value="1"/>
</dbReference>
<dbReference type="InterPro" id="IPR015267">
    <property type="entry name" value="PPP4R2"/>
</dbReference>
<evidence type="ECO:0000313" key="2">
    <source>
        <dbReference type="Proteomes" id="UP000038045"/>
    </source>
</evidence>
<dbReference type="PANTHER" id="PTHR16487">
    <property type="entry name" value="PPP4R2-RELATED PROTEIN"/>
    <property type="match status" value="1"/>
</dbReference>
<dbReference type="WBParaSite" id="PTRK_0000151400.1">
    <property type="protein sequence ID" value="PTRK_0000151400.1"/>
    <property type="gene ID" value="PTRK_0000151400"/>
</dbReference>
<dbReference type="STRING" id="131310.A0A0N4Z3M1"/>